<dbReference type="PANTHER" id="PTHR35356:SF1">
    <property type="entry name" value="OS01G0157500 PROTEIN"/>
    <property type="match status" value="1"/>
</dbReference>
<accession>A0ABC9AGI3</accession>
<dbReference type="InterPro" id="IPR010535">
    <property type="entry name" value="DUF1110"/>
</dbReference>
<gene>
    <name evidence="1" type="ORF">URODEC1_LOCUS54468</name>
</gene>
<dbReference type="Proteomes" id="UP001497457">
    <property type="component" value="Chromosome 20rd"/>
</dbReference>
<reference evidence="1" key="1">
    <citation type="submission" date="2024-10" db="EMBL/GenBank/DDBJ databases">
        <authorList>
            <person name="Ryan C."/>
        </authorList>
    </citation>
    <scope>NUCLEOTIDE SEQUENCE [LARGE SCALE GENOMIC DNA]</scope>
</reference>
<sequence>MEMEMEMESTWKSLFQRRVVLAATHCGRVHGLLSEAIEVVDVDVRHRRRHEGPCAEETQHALERAATELGLALASMGAARHLALRGGAPCPSAPLDSVDDLAGDPGVWCALEGLEKAAEIAARVHDGVECARGHLRAAALLSVLDGVSGGGAAGEEADSRAAPWEQSPYFSEQLSGAMELGEAMLKAAELVAEAKGAREAAFGFIGGGK</sequence>
<organism evidence="1 2">
    <name type="scientific">Urochloa decumbens</name>
    <dbReference type="NCBI Taxonomy" id="240449"/>
    <lineage>
        <taxon>Eukaryota</taxon>
        <taxon>Viridiplantae</taxon>
        <taxon>Streptophyta</taxon>
        <taxon>Embryophyta</taxon>
        <taxon>Tracheophyta</taxon>
        <taxon>Spermatophyta</taxon>
        <taxon>Magnoliopsida</taxon>
        <taxon>Liliopsida</taxon>
        <taxon>Poales</taxon>
        <taxon>Poaceae</taxon>
        <taxon>PACMAD clade</taxon>
        <taxon>Panicoideae</taxon>
        <taxon>Panicodae</taxon>
        <taxon>Paniceae</taxon>
        <taxon>Melinidinae</taxon>
        <taxon>Urochloa</taxon>
    </lineage>
</organism>
<evidence type="ECO:0000313" key="1">
    <source>
        <dbReference type="EMBL" id="CAL4977990.1"/>
    </source>
</evidence>
<dbReference type="EMBL" id="OZ075130">
    <property type="protein sequence ID" value="CAL4977990.1"/>
    <property type="molecule type" value="Genomic_DNA"/>
</dbReference>
<protein>
    <submittedName>
        <fullName evidence="1">Uncharacterized protein</fullName>
    </submittedName>
</protein>
<evidence type="ECO:0000313" key="2">
    <source>
        <dbReference type="Proteomes" id="UP001497457"/>
    </source>
</evidence>
<dbReference type="Pfam" id="PF06533">
    <property type="entry name" value="DUF1110"/>
    <property type="match status" value="1"/>
</dbReference>
<name>A0ABC9AGI3_9POAL</name>
<proteinExistence type="predicted"/>
<dbReference type="AlphaFoldDB" id="A0ABC9AGI3"/>
<keyword evidence="2" id="KW-1185">Reference proteome</keyword>
<dbReference type="PANTHER" id="PTHR35356">
    <property type="entry name" value="OS01G0156300 PROTEIN-RELATED"/>
    <property type="match status" value="1"/>
</dbReference>